<reference evidence="1 2" key="1">
    <citation type="submission" date="2017-09" db="EMBL/GenBank/DDBJ databases">
        <title>WGS assembly of Aquilegia coerulea Goldsmith.</title>
        <authorList>
            <person name="Hodges S."/>
            <person name="Kramer E."/>
            <person name="Nordborg M."/>
            <person name="Tomkins J."/>
            <person name="Borevitz J."/>
            <person name="Derieg N."/>
            <person name="Yan J."/>
            <person name="Mihaltcheva S."/>
            <person name="Hayes R.D."/>
            <person name="Rokhsar D."/>
        </authorList>
    </citation>
    <scope>NUCLEOTIDE SEQUENCE [LARGE SCALE GENOMIC DNA]</scope>
    <source>
        <strain evidence="2">cv. Goldsmith</strain>
    </source>
</reference>
<organism evidence="1 2">
    <name type="scientific">Aquilegia coerulea</name>
    <name type="common">Rocky mountain columbine</name>
    <dbReference type="NCBI Taxonomy" id="218851"/>
    <lineage>
        <taxon>Eukaryota</taxon>
        <taxon>Viridiplantae</taxon>
        <taxon>Streptophyta</taxon>
        <taxon>Embryophyta</taxon>
        <taxon>Tracheophyta</taxon>
        <taxon>Spermatophyta</taxon>
        <taxon>Magnoliopsida</taxon>
        <taxon>Ranunculales</taxon>
        <taxon>Ranunculaceae</taxon>
        <taxon>Thalictroideae</taxon>
        <taxon>Aquilegia</taxon>
    </lineage>
</organism>
<name>A0A2G5D168_AQUCA</name>
<keyword evidence="2" id="KW-1185">Reference proteome</keyword>
<dbReference type="AlphaFoldDB" id="A0A2G5D168"/>
<dbReference type="EMBL" id="KZ305047">
    <property type="protein sequence ID" value="PIA37262.1"/>
    <property type="molecule type" value="Genomic_DNA"/>
</dbReference>
<protein>
    <submittedName>
        <fullName evidence="1">Uncharacterized protein</fullName>
    </submittedName>
</protein>
<gene>
    <name evidence="1" type="ORF">AQUCO_03000096v1</name>
</gene>
<dbReference type="InParanoid" id="A0A2G5D168"/>
<evidence type="ECO:0000313" key="2">
    <source>
        <dbReference type="Proteomes" id="UP000230069"/>
    </source>
</evidence>
<proteinExistence type="predicted"/>
<dbReference type="Proteomes" id="UP000230069">
    <property type="component" value="Unassembled WGS sequence"/>
</dbReference>
<sequence>MTMSVNMHRCLKIISQSGTTIAMFTRPTHQFGTQSGGLKVQRMRKYFKKRPRTMVIIKMSRNWLLIQGKCTMKHKISKSFSKAY</sequence>
<accession>A0A2G5D168</accession>
<evidence type="ECO:0000313" key="1">
    <source>
        <dbReference type="EMBL" id="PIA37262.1"/>
    </source>
</evidence>